<accession>A0A1T5ARV6</accession>
<feature type="chain" id="PRO_5013092146" description="Thrombospondin type 3 repeat-containing protein" evidence="1">
    <location>
        <begin position="25"/>
        <end position="518"/>
    </location>
</feature>
<dbReference type="Gene3D" id="4.10.1080.10">
    <property type="entry name" value="TSP type-3 repeat"/>
    <property type="match status" value="1"/>
</dbReference>
<dbReference type="GO" id="GO:0005509">
    <property type="term" value="F:calcium ion binding"/>
    <property type="evidence" value="ECO:0007669"/>
    <property type="project" value="InterPro"/>
</dbReference>
<dbReference type="RefSeq" id="WP_079719411.1">
    <property type="nucleotide sequence ID" value="NZ_FUYY01000001.1"/>
</dbReference>
<dbReference type="SUPFAM" id="SSF103647">
    <property type="entry name" value="TSP type-3 repeat"/>
    <property type="match status" value="1"/>
</dbReference>
<organism evidence="2 3">
    <name type="scientific">Salegentibacter holothuriorum</name>
    <dbReference type="NCBI Taxonomy" id="241145"/>
    <lineage>
        <taxon>Bacteria</taxon>
        <taxon>Pseudomonadati</taxon>
        <taxon>Bacteroidota</taxon>
        <taxon>Flavobacteriia</taxon>
        <taxon>Flavobacteriales</taxon>
        <taxon>Flavobacteriaceae</taxon>
        <taxon>Salegentibacter</taxon>
    </lineage>
</organism>
<dbReference type="AlphaFoldDB" id="A0A1T5ARV6"/>
<name>A0A1T5ARV6_9FLAO</name>
<keyword evidence="3" id="KW-1185">Reference proteome</keyword>
<evidence type="ECO:0000313" key="3">
    <source>
        <dbReference type="Proteomes" id="UP000190230"/>
    </source>
</evidence>
<evidence type="ECO:0008006" key="4">
    <source>
        <dbReference type="Google" id="ProtNLM"/>
    </source>
</evidence>
<gene>
    <name evidence="2" type="ORF">SAMN05660776_0806</name>
</gene>
<protein>
    <recommendedName>
        <fullName evidence="4">Thrombospondin type 3 repeat-containing protein</fullName>
    </recommendedName>
</protein>
<feature type="signal peptide" evidence="1">
    <location>
        <begin position="1"/>
        <end position="24"/>
    </location>
</feature>
<reference evidence="3" key="1">
    <citation type="submission" date="2017-02" db="EMBL/GenBank/DDBJ databases">
        <authorList>
            <person name="Varghese N."/>
            <person name="Submissions S."/>
        </authorList>
    </citation>
    <scope>NUCLEOTIDE SEQUENCE [LARGE SCALE GENOMIC DNA]</scope>
    <source>
        <strain evidence="3">DSM 23405</strain>
    </source>
</reference>
<dbReference type="PROSITE" id="PS51257">
    <property type="entry name" value="PROKAR_LIPOPROTEIN"/>
    <property type="match status" value="1"/>
</dbReference>
<proteinExistence type="predicted"/>
<sequence length="518" mass="56830">MKILKRYMAFIAVFSLLLSSCTKEDNTITDDPTNDNFAEISLGATLNDFVNKAEIKQSIPECSEDAPAYAHVELTHNMGTPLEGTIEINVPIMEDDGAFYTAYDEGLKIPIAGGEETASVSLTTFLVYDGDPDDDSSSVIWAAPASTSDYGNFVNQGLPFDFMIRAGSKKYVDVEVLCFDDREVILYGYQFFDLKPEILHEVCIFANYCDENGRHFTANYSLEVIYTGGSEDKVLYESMPLPEDHYGYDDDSEDYYADPFCFAVPAPMEGEMMGEEYIRIIATLSNWDDNYPEPADKEIIRDLTWTQITEKVQNDGTLDYFHLFFNCEEGDSGNGNGEECDPQDANDDCDNDGVPNGEDVCNGFDDNLDLDKDGVPDGCDSDIDGDGIPNDDENVGCVRNPDPECGETVIDPCLPQAQDGCEATDVLNINLETAGPLVTNESYGDWTIQIVNGELFVGLTPIIPFEISDIEVTVLQSATCEVVSAPDEGGSVTISGITEDDLPLSIDLRANICDVSGE</sequence>
<dbReference type="Proteomes" id="UP000190230">
    <property type="component" value="Unassembled WGS sequence"/>
</dbReference>
<dbReference type="EMBL" id="FUYY01000001">
    <property type="protein sequence ID" value="SKB37547.1"/>
    <property type="molecule type" value="Genomic_DNA"/>
</dbReference>
<keyword evidence="1" id="KW-0732">Signal</keyword>
<dbReference type="OrthoDB" id="1394134at2"/>
<evidence type="ECO:0000313" key="2">
    <source>
        <dbReference type="EMBL" id="SKB37547.1"/>
    </source>
</evidence>
<evidence type="ECO:0000256" key="1">
    <source>
        <dbReference type="SAM" id="SignalP"/>
    </source>
</evidence>
<dbReference type="InterPro" id="IPR028974">
    <property type="entry name" value="TSP_type-3_rpt"/>
</dbReference>
<dbReference type="STRING" id="241145.SAMN05660776_0806"/>